<evidence type="ECO:0000256" key="5">
    <source>
        <dbReference type="PROSITE-ProRule" id="PRU00043"/>
    </source>
</evidence>
<dbReference type="PANTHER" id="PTHR24028">
    <property type="entry name" value="CADHERIN-87A"/>
    <property type="match status" value="1"/>
</dbReference>
<comment type="subcellular location">
    <subcellularLocation>
        <location evidence="1">Membrane</location>
        <topology evidence="1">Single-pass membrane protein</topology>
    </subcellularLocation>
</comment>
<keyword evidence="4" id="KW-0325">Glycoprotein</keyword>
<evidence type="ECO:0000259" key="6">
    <source>
        <dbReference type="PROSITE" id="PS50268"/>
    </source>
</evidence>
<dbReference type="Proteomes" id="UP001195483">
    <property type="component" value="Unassembled WGS sequence"/>
</dbReference>
<reference evidence="7" key="2">
    <citation type="journal article" date="2021" name="Genome Biol. Evol.">
        <title>Developing a high-quality reference genome for a parasitic bivalve with doubly uniparental inheritance (Bivalvia: Unionida).</title>
        <authorList>
            <person name="Smith C.H."/>
        </authorList>
    </citation>
    <scope>NUCLEOTIDE SEQUENCE</scope>
    <source>
        <strain evidence="7">CHS0354</strain>
        <tissue evidence="7">Mantle</tissue>
    </source>
</reference>
<dbReference type="AlphaFoldDB" id="A0AAE0VRA3"/>
<dbReference type="PROSITE" id="PS50268">
    <property type="entry name" value="CADHERIN_2"/>
    <property type="match status" value="2"/>
</dbReference>
<organism evidence="7 8">
    <name type="scientific">Potamilus streckersoni</name>
    <dbReference type="NCBI Taxonomy" id="2493646"/>
    <lineage>
        <taxon>Eukaryota</taxon>
        <taxon>Metazoa</taxon>
        <taxon>Spiralia</taxon>
        <taxon>Lophotrochozoa</taxon>
        <taxon>Mollusca</taxon>
        <taxon>Bivalvia</taxon>
        <taxon>Autobranchia</taxon>
        <taxon>Heteroconchia</taxon>
        <taxon>Palaeoheterodonta</taxon>
        <taxon>Unionida</taxon>
        <taxon>Unionoidea</taxon>
        <taxon>Unionidae</taxon>
        <taxon>Ambleminae</taxon>
        <taxon>Lampsilini</taxon>
        <taxon>Potamilus</taxon>
    </lineage>
</organism>
<accession>A0AAE0VRA3</accession>
<reference evidence="7" key="3">
    <citation type="submission" date="2023-05" db="EMBL/GenBank/DDBJ databases">
        <authorList>
            <person name="Smith C.H."/>
        </authorList>
    </citation>
    <scope>NUCLEOTIDE SEQUENCE</scope>
    <source>
        <strain evidence="7">CHS0354</strain>
        <tissue evidence="7">Mantle</tissue>
    </source>
</reference>
<dbReference type="InterPro" id="IPR002126">
    <property type="entry name" value="Cadherin-like_dom"/>
</dbReference>
<dbReference type="InterPro" id="IPR050174">
    <property type="entry name" value="Protocadherin/Cadherin-CA"/>
</dbReference>
<dbReference type="PANTHER" id="PTHR24028:SF328">
    <property type="entry name" value="CADHERIN-3"/>
    <property type="match status" value="1"/>
</dbReference>
<keyword evidence="8" id="KW-1185">Reference proteome</keyword>
<keyword evidence="3" id="KW-0472">Membrane</keyword>
<dbReference type="Gene3D" id="2.60.40.60">
    <property type="entry name" value="Cadherins"/>
    <property type="match status" value="2"/>
</dbReference>
<dbReference type="InterPro" id="IPR015919">
    <property type="entry name" value="Cadherin-like_sf"/>
</dbReference>
<keyword evidence="3" id="KW-1133">Transmembrane helix</keyword>
<dbReference type="CDD" id="cd11304">
    <property type="entry name" value="Cadherin_repeat"/>
    <property type="match status" value="2"/>
</dbReference>
<protein>
    <recommendedName>
        <fullName evidence="6">Cadherin domain-containing protein</fullName>
    </recommendedName>
</protein>
<dbReference type="GO" id="GO:0005886">
    <property type="term" value="C:plasma membrane"/>
    <property type="evidence" value="ECO:0007669"/>
    <property type="project" value="TreeGrafter"/>
</dbReference>
<evidence type="ECO:0000313" key="7">
    <source>
        <dbReference type="EMBL" id="KAK3586140.1"/>
    </source>
</evidence>
<keyword evidence="2" id="KW-0812">Transmembrane</keyword>
<feature type="domain" description="Cadherin" evidence="6">
    <location>
        <begin position="52"/>
        <end position="165"/>
    </location>
</feature>
<evidence type="ECO:0000256" key="1">
    <source>
        <dbReference type="ARBA" id="ARBA00004167"/>
    </source>
</evidence>
<gene>
    <name evidence="7" type="ORF">CHS0354_033265</name>
</gene>
<dbReference type="PRINTS" id="PR00205">
    <property type="entry name" value="CADHERIN"/>
</dbReference>
<sequence>MPLDLEALLLHIDDDIFNASVTLTCRHGENEDYSVNITVGVMEVNEFTPVFMSAAYNVRVPEDAEVGDVVFEPEGLVQDMDISQSHRKIYRIAPYMITEFDGRDKFLVLNEEIGAIVLKHQINFEDVINRPYFFLNVTVTDEGGLGSYTTLNITIFDVNDLGPEFVLPNCPTPCDGPIYVAYTNESYQGVLDLKPVPILARDMDTLNESVIYLLVADVNEEYFSIDENTGVLMKNAYMDNSSFNGSEIFLQIQVAEVTYPNHTSMAGVRVYFTDRMTTPGMGDGYRIQRLKNTFRIKTHTDAADEEETDLYQFMDEISTEPKDVFNKLPHTEKFTGDQIQMGHEEELTSTLGFYSNLPCEESEIVVNLMKFPGNDLGKTL</sequence>
<keyword evidence="5" id="KW-0106">Calcium</keyword>
<dbReference type="SUPFAM" id="SSF49313">
    <property type="entry name" value="Cadherin-like"/>
    <property type="match status" value="2"/>
</dbReference>
<evidence type="ECO:0000256" key="2">
    <source>
        <dbReference type="ARBA" id="ARBA00022692"/>
    </source>
</evidence>
<dbReference type="GO" id="GO:0007156">
    <property type="term" value="P:homophilic cell adhesion via plasma membrane adhesion molecules"/>
    <property type="evidence" value="ECO:0007669"/>
    <property type="project" value="InterPro"/>
</dbReference>
<name>A0AAE0VRA3_9BIVA</name>
<dbReference type="EMBL" id="JAEAOA010001951">
    <property type="protein sequence ID" value="KAK3586140.1"/>
    <property type="molecule type" value="Genomic_DNA"/>
</dbReference>
<dbReference type="SMART" id="SM00112">
    <property type="entry name" value="CA"/>
    <property type="match status" value="2"/>
</dbReference>
<evidence type="ECO:0000313" key="8">
    <source>
        <dbReference type="Proteomes" id="UP001195483"/>
    </source>
</evidence>
<feature type="domain" description="Cadherin" evidence="6">
    <location>
        <begin position="198"/>
        <end position="281"/>
    </location>
</feature>
<comment type="caution">
    <text evidence="7">The sequence shown here is derived from an EMBL/GenBank/DDBJ whole genome shotgun (WGS) entry which is preliminary data.</text>
</comment>
<evidence type="ECO:0000256" key="3">
    <source>
        <dbReference type="ARBA" id="ARBA00022989"/>
    </source>
</evidence>
<dbReference type="GO" id="GO:0005509">
    <property type="term" value="F:calcium ion binding"/>
    <property type="evidence" value="ECO:0007669"/>
    <property type="project" value="UniProtKB-UniRule"/>
</dbReference>
<proteinExistence type="predicted"/>
<reference evidence="7" key="1">
    <citation type="journal article" date="2021" name="Genome Biol. Evol.">
        <title>A High-Quality Reference Genome for a Parasitic Bivalve with Doubly Uniparental Inheritance (Bivalvia: Unionida).</title>
        <authorList>
            <person name="Smith C.H."/>
        </authorList>
    </citation>
    <scope>NUCLEOTIDE SEQUENCE</scope>
    <source>
        <strain evidence="7">CHS0354</strain>
    </source>
</reference>
<evidence type="ECO:0000256" key="4">
    <source>
        <dbReference type="ARBA" id="ARBA00023180"/>
    </source>
</evidence>